<evidence type="ECO:0000313" key="3">
    <source>
        <dbReference type="Proteomes" id="UP001501758"/>
    </source>
</evidence>
<accession>A0ABP3TQR9</accession>
<comment type="caution">
    <text evidence="2">The sequence shown here is derived from an EMBL/GenBank/DDBJ whole genome shotgun (WGS) entry which is preliminary data.</text>
</comment>
<gene>
    <name evidence="2" type="ORF">GCM10009430_03210</name>
</gene>
<dbReference type="RefSeq" id="WP_343909857.1">
    <property type="nucleotide sequence ID" value="NZ_BAAAGE010000001.1"/>
</dbReference>
<dbReference type="PROSITE" id="PS51257">
    <property type="entry name" value="PROKAR_LIPOPROTEIN"/>
    <property type="match status" value="1"/>
</dbReference>
<sequence length="540" mass="61106">MKRTEQLLYTYFNKLWVIPCILMLFLSCKDKVTVKEQVDTAEVTMNTDDYKKIPAPVKFSPDIPVDVNPVIQQKFKDKNDIFGLNQKFNEYSWQAFIAIMWPRDEKGKPTEKFTDKGEPTWLGWKEAFQVYRADGKTPAPWGSPRTASGLGLSDAILSNNDARVVLSKNTPTSSKNFDIADEVDQAFAGKLFDQNGNVVVYEVLMNKEEFDYIVSNKLYNINGQTKFSETGIANFPKGNYEENKLGAVEIKFAWKILTDKDYKDRYYTEEGYIIGPDGTSLVKKDLGMIGFHISQKTPTGKQWVWSTFEHIDNLDQNVIEKDGKTTVIPPSLTDPNCEICPVNIDVTKNGTTYTHNKGVHGDFWTISSSSTDKYFANSDVMKTQAKRMVDIPVRVQRINEKMQTYFKQQKSVWQYYRLIDTQYPLDQNVPPGNHTEIGYKVPKSVVNKPGGNPNLALLTNITMETFFQGENQSASNLMEANPVSDITIFGTESCMGCHSSAGIYLYKNGKLTSGDQLSGDFSWLLGKAQWEKGVPKKPSK</sequence>
<dbReference type="EMBL" id="BAAAGE010000001">
    <property type="protein sequence ID" value="GAA0712608.1"/>
    <property type="molecule type" value="Genomic_DNA"/>
</dbReference>
<keyword evidence="3" id="KW-1185">Reference proteome</keyword>
<evidence type="ECO:0000313" key="2">
    <source>
        <dbReference type="EMBL" id="GAA0712608.1"/>
    </source>
</evidence>
<evidence type="ECO:0000256" key="1">
    <source>
        <dbReference type="SAM" id="Phobius"/>
    </source>
</evidence>
<protein>
    <recommendedName>
        <fullName evidence="4">Cytochrome c domain-containing protein</fullName>
    </recommendedName>
</protein>
<dbReference type="Proteomes" id="UP001501758">
    <property type="component" value="Unassembled WGS sequence"/>
</dbReference>
<feature type="transmembrane region" description="Helical" evidence="1">
    <location>
        <begin position="7"/>
        <end position="26"/>
    </location>
</feature>
<reference evidence="3" key="1">
    <citation type="journal article" date="2019" name="Int. J. Syst. Evol. Microbiol.">
        <title>The Global Catalogue of Microorganisms (GCM) 10K type strain sequencing project: providing services to taxonomists for standard genome sequencing and annotation.</title>
        <authorList>
            <consortium name="The Broad Institute Genomics Platform"/>
            <consortium name="The Broad Institute Genome Sequencing Center for Infectious Disease"/>
            <person name="Wu L."/>
            <person name="Ma J."/>
        </authorList>
    </citation>
    <scope>NUCLEOTIDE SEQUENCE [LARGE SCALE GENOMIC DNA]</scope>
    <source>
        <strain evidence="3">JCM 15974</strain>
    </source>
</reference>
<name>A0ABP3TQR9_9FLAO</name>
<evidence type="ECO:0008006" key="4">
    <source>
        <dbReference type="Google" id="ProtNLM"/>
    </source>
</evidence>
<keyword evidence="1" id="KW-0472">Membrane</keyword>
<organism evidence="2 3">
    <name type="scientific">Aquimarina litoralis</name>
    <dbReference type="NCBI Taxonomy" id="584605"/>
    <lineage>
        <taxon>Bacteria</taxon>
        <taxon>Pseudomonadati</taxon>
        <taxon>Bacteroidota</taxon>
        <taxon>Flavobacteriia</taxon>
        <taxon>Flavobacteriales</taxon>
        <taxon>Flavobacteriaceae</taxon>
        <taxon>Aquimarina</taxon>
    </lineage>
</organism>
<keyword evidence="1" id="KW-1133">Transmembrane helix</keyword>
<proteinExistence type="predicted"/>
<keyword evidence="1" id="KW-0812">Transmembrane</keyword>